<protein>
    <submittedName>
        <fullName evidence="2">DUF2958 domain-containing protein</fullName>
    </submittedName>
</protein>
<evidence type="ECO:0000313" key="2">
    <source>
        <dbReference type="EMBL" id="RHD55617.1"/>
    </source>
</evidence>
<dbReference type="InterPro" id="IPR021341">
    <property type="entry name" value="DUF2958"/>
</dbReference>
<comment type="caution">
    <text evidence="2">The sequence shown here is derived from an EMBL/GenBank/DDBJ whole genome shotgun (WGS) entry which is preliminary data.</text>
</comment>
<dbReference type="AlphaFoldDB" id="A0A414FW31"/>
<gene>
    <name evidence="2" type="ORF">DW787_05355</name>
</gene>
<evidence type="ECO:0000313" key="3">
    <source>
        <dbReference type="Proteomes" id="UP000286050"/>
    </source>
</evidence>
<evidence type="ECO:0000256" key="1">
    <source>
        <dbReference type="SAM" id="MobiDB-lite"/>
    </source>
</evidence>
<organism evidence="2 3">
    <name type="scientific">Collinsella intestinalis</name>
    <dbReference type="NCBI Taxonomy" id="147207"/>
    <lineage>
        <taxon>Bacteria</taxon>
        <taxon>Bacillati</taxon>
        <taxon>Actinomycetota</taxon>
        <taxon>Coriobacteriia</taxon>
        <taxon>Coriobacteriales</taxon>
        <taxon>Coriobacteriaceae</taxon>
        <taxon>Collinsella</taxon>
    </lineage>
</organism>
<reference evidence="2 3" key="1">
    <citation type="submission" date="2018-08" db="EMBL/GenBank/DDBJ databases">
        <title>A genome reference for cultivated species of the human gut microbiota.</title>
        <authorList>
            <person name="Zou Y."/>
            <person name="Xue W."/>
            <person name="Luo G."/>
        </authorList>
    </citation>
    <scope>NUCLEOTIDE SEQUENCE [LARGE SCALE GENOMIC DNA]</scope>
    <source>
        <strain evidence="2 3">AM30-5LB</strain>
    </source>
</reference>
<feature type="region of interest" description="Disordered" evidence="1">
    <location>
        <begin position="66"/>
        <end position="87"/>
    </location>
</feature>
<accession>A0A414FW31</accession>
<dbReference type="Pfam" id="PF11171">
    <property type="entry name" value="DUF2958"/>
    <property type="match status" value="1"/>
</dbReference>
<name>A0A414FW31_9ACTN</name>
<proteinExistence type="predicted"/>
<sequence>MDGVCRVVPAAPRAGFPALHGLKGAHGTSHKSPLRSDWWRLPRTSLDPASLRGGFAESKAKAAQGAAKGFARKGERMGPRGPGEETGMQELIPKELAAAVPPLYATEDEAEPIARVKLFSCFNGWTWLVTEYDPESGEAYGLVKGFEEEWGYFSIREMEEVNRSKGFNVIERDFCFEPKPVSEAR</sequence>
<dbReference type="EMBL" id="QSJI01000004">
    <property type="protein sequence ID" value="RHD55617.1"/>
    <property type="molecule type" value="Genomic_DNA"/>
</dbReference>
<dbReference type="Proteomes" id="UP000286050">
    <property type="component" value="Unassembled WGS sequence"/>
</dbReference>